<dbReference type="CDD" id="cd06471">
    <property type="entry name" value="ACD_LpsHSP_like"/>
    <property type="match status" value="1"/>
</dbReference>
<dbReference type="InterPro" id="IPR002068">
    <property type="entry name" value="A-crystallin/Hsp20_dom"/>
</dbReference>
<dbReference type="PANTHER" id="PTHR11527">
    <property type="entry name" value="HEAT-SHOCK PROTEIN 20 FAMILY MEMBER"/>
    <property type="match status" value="1"/>
</dbReference>
<comment type="caution">
    <text evidence="4">The sequence shown here is derived from an EMBL/GenBank/DDBJ whole genome shotgun (WGS) entry which is preliminary data.</text>
</comment>
<evidence type="ECO:0000256" key="2">
    <source>
        <dbReference type="RuleBase" id="RU003616"/>
    </source>
</evidence>
<sequence>MFLVPYGRRNKGLANRPNDVFNIDSLFDNFFNDSFMPAFFAGDTQMRVDVKENEKEYIVEADLPGIKKEEINVELNNDRLTISVERNEEINEEKENYIRRERRSGSFCRSFYVENVLEDQISAKFENGVLSMVLPKKEPGMNKKNKIEIR</sequence>
<gene>
    <name evidence="4" type="ORF">LJD61_17195</name>
</gene>
<organism evidence="4 5">
    <name type="scientific">Lutispora saccharofermentans</name>
    <dbReference type="NCBI Taxonomy" id="3024236"/>
    <lineage>
        <taxon>Bacteria</taxon>
        <taxon>Bacillati</taxon>
        <taxon>Bacillota</taxon>
        <taxon>Clostridia</taxon>
        <taxon>Lutisporales</taxon>
        <taxon>Lutisporaceae</taxon>
        <taxon>Lutispora</taxon>
    </lineage>
</organism>
<dbReference type="PROSITE" id="PS01031">
    <property type="entry name" value="SHSP"/>
    <property type="match status" value="1"/>
</dbReference>
<dbReference type="RefSeq" id="WP_255228793.1">
    <property type="nucleotide sequence ID" value="NZ_JAJEKE010000020.1"/>
</dbReference>
<proteinExistence type="inferred from homology"/>
<dbReference type="InterPro" id="IPR008978">
    <property type="entry name" value="HSP20-like_chaperone"/>
</dbReference>
<accession>A0ABT1NJ07</accession>
<dbReference type="EMBL" id="JAJEKE010000020">
    <property type="protein sequence ID" value="MCQ1531265.1"/>
    <property type="molecule type" value="Genomic_DNA"/>
</dbReference>
<dbReference type="InterPro" id="IPR031107">
    <property type="entry name" value="Small_HSP"/>
</dbReference>
<protein>
    <submittedName>
        <fullName evidence="4">Hsp20/alpha crystallin family protein</fullName>
    </submittedName>
</protein>
<reference evidence="4 5" key="1">
    <citation type="submission" date="2021-10" db="EMBL/GenBank/DDBJ databases">
        <title>Lutispora strain m25 sp. nov., a thermophilic, non-spore-forming bacterium isolated from a lab-scale methanogenic bioreactor digesting anaerobic sludge.</title>
        <authorList>
            <person name="El Houari A."/>
            <person name="Mcdonald J."/>
        </authorList>
    </citation>
    <scope>NUCLEOTIDE SEQUENCE [LARGE SCALE GENOMIC DNA]</scope>
    <source>
        <strain evidence="5">m25</strain>
    </source>
</reference>
<evidence type="ECO:0000313" key="4">
    <source>
        <dbReference type="EMBL" id="MCQ1531265.1"/>
    </source>
</evidence>
<name>A0ABT1NJ07_9FIRM</name>
<evidence type="ECO:0000256" key="1">
    <source>
        <dbReference type="PROSITE-ProRule" id="PRU00285"/>
    </source>
</evidence>
<dbReference type="Pfam" id="PF00011">
    <property type="entry name" value="HSP20"/>
    <property type="match status" value="1"/>
</dbReference>
<dbReference type="Proteomes" id="UP001651880">
    <property type="component" value="Unassembled WGS sequence"/>
</dbReference>
<dbReference type="SUPFAM" id="SSF49764">
    <property type="entry name" value="HSP20-like chaperones"/>
    <property type="match status" value="1"/>
</dbReference>
<comment type="similarity">
    <text evidence="1 2">Belongs to the small heat shock protein (HSP20) family.</text>
</comment>
<evidence type="ECO:0000313" key="5">
    <source>
        <dbReference type="Proteomes" id="UP001651880"/>
    </source>
</evidence>
<feature type="domain" description="SHSP" evidence="3">
    <location>
        <begin position="39"/>
        <end position="150"/>
    </location>
</feature>
<evidence type="ECO:0000259" key="3">
    <source>
        <dbReference type="PROSITE" id="PS01031"/>
    </source>
</evidence>
<keyword evidence="5" id="KW-1185">Reference proteome</keyword>
<dbReference type="Gene3D" id="2.60.40.790">
    <property type="match status" value="1"/>
</dbReference>